<dbReference type="GO" id="GO:0016301">
    <property type="term" value="F:kinase activity"/>
    <property type="evidence" value="ECO:0007669"/>
    <property type="project" value="UniProtKB-KW"/>
</dbReference>
<dbReference type="SUPFAM" id="SSF47384">
    <property type="entry name" value="Homodimeric domain of signal transducing histidine kinase"/>
    <property type="match status" value="1"/>
</dbReference>
<dbReference type="InterPro" id="IPR003661">
    <property type="entry name" value="HisK_dim/P_dom"/>
</dbReference>
<dbReference type="Pfam" id="PF00512">
    <property type="entry name" value="HisKA"/>
    <property type="match status" value="1"/>
</dbReference>
<evidence type="ECO:0000256" key="14">
    <source>
        <dbReference type="SAM" id="Phobius"/>
    </source>
</evidence>
<dbReference type="PROSITE" id="PS50885">
    <property type="entry name" value="HAMP"/>
    <property type="match status" value="1"/>
</dbReference>
<comment type="subcellular location">
    <subcellularLocation>
        <location evidence="2">Cell membrane</location>
        <topology evidence="2">Multi-pass membrane protein</topology>
    </subcellularLocation>
</comment>
<keyword evidence="18" id="KW-1185">Reference proteome</keyword>
<dbReference type="InterPro" id="IPR003594">
    <property type="entry name" value="HATPase_dom"/>
</dbReference>
<dbReference type="CDD" id="cd00082">
    <property type="entry name" value="HisKA"/>
    <property type="match status" value="1"/>
</dbReference>
<proteinExistence type="predicted"/>
<evidence type="ECO:0000256" key="8">
    <source>
        <dbReference type="ARBA" id="ARBA00022741"/>
    </source>
</evidence>
<evidence type="ECO:0000256" key="3">
    <source>
        <dbReference type="ARBA" id="ARBA00012438"/>
    </source>
</evidence>
<evidence type="ECO:0000256" key="12">
    <source>
        <dbReference type="ARBA" id="ARBA00023012"/>
    </source>
</evidence>
<gene>
    <name evidence="17" type="ORF">I7822_00875</name>
</gene>
<evidence type="ECO:0000256" key="7">
    <source>
        <dbReference type="ARBA" id="ARBA00022692"/>
    </source>
</evidence>
<protein>
    <recommendedName>
        <fullName evidence="3">histidine kinase</fullName>
        <ecNumber evidence="3">2.7.13.3</ecNumber>
    </recommendedName>
</protein>
<dbReference type="Proteomes" id="UP000663981">
    <property type="component" value="Unassembled WGS sequence"/>
</dbReference>
<feature type="transmembrane region" description="Helical" evidence="14">
    <location>
        <begin position="158"/>
        <end position="180"/>
    </location>
</feature>
<keyword evidence="4" id="KW-1003">Cell membrane</keyword>
<dbReference type="InterPro" id="IPR036097">
    <property type="entry name" value="HisK_dim/P_sf"/>
</dbReference>
<evidence type="ECO:0000256" key="2">
    <source>
        <dbReference type="ARBA" id="ARBA00004651"/>
    </source>
</evidence>
<evidence type="ECO:0000256" key="5">
    <source>
        <dbReference type="ARBA" id="ARBA00022553"/>
    </source>
</evidence>
<dbReference type="PANTHER" id="PTHR45528:SF1">
    <property type="entry name" value="SENSOR HISTIDINE KINASE CPXA"/>
    <property type="match status" value="1"/>
</dbReference>
<evidence type="ECO:0000256" key="13">
    <source>
        <dbReference type="ARBA" id="ARBA00023136"/>
    </source>
</evidence>
<dbReference type="CDD" id="cd06225">
    <property type="entry name" value="HAMP"/>
    <property type="match status" value="1"/>
</dbReference>
<dbReference type="RefSeq" id="WP_207974917.1">
    <property type="nucleotide sequence ID" value="NZ_JAGDEL010000001.1"/>
</dbReference>
<dbReference type="SUPFAM" id="SSF55874">
    <property type="entry name" value="ATPase domain of HSP90 chaperone/DNA topoisomerase II/histidine kinase"/>
    <property type="match status" value="1"/>
</dbReference>
<dbReference type="InterPro" id="IPR005467">
    <property type="entry name" value="His_kinase_dom"/>
</dbReference>
<evidence type="ECO:0000259" key="16">
    <source>
        <dbReference type="PROSITE" id="PS50885"/>
    </source>
</evidence>
<evidence type="ECO:0000256" key="6">
    <source>
        <dbReference type="ARBA" id="ARBA00022679"/>
    </source>
</evidence>
<comment type="catalytic activity">
    <reaction evidence="1">
        <text>ATP + protein L-histidine = ADP + protein N-phospho-L-histidine.</text>
        <dbReference type="EC" id="2.7.13.3"/>
    </reaction>
</comment>
<evidence type="ECO:0000256" key="9">
    <source>
        <dbReference type="ARBA" id="ARBA00022777"/>
    </source>
</evidence>
<evidence type="ECO:0000256" key="1">
    <source>
        <dbReference type="ARBA" id="ARBA00000085"/>
    </source>
</evidence>
<dbReference type="Gene3D" id="1.10.287.130">
    <property type="match status" value="1"/>
</dbReference>
<keyword evidence="11 14" id="KW-1133">Transmembrane helix</keyword>
<feature type="transmembrane region" description="Helical" evidence="14">
    <location>
        <begin position="12"/>
        <end position="31"/>
    </location>
</feature>
<keyword evidence="8" id="KW-0547">Nucleotide-binding</keyword>
<name>A0ABS3MW52_9BACI</name>
<dbReference type="Gene3D" id="6.10.340.10">
    <property type="match status" value="1"/>
</dbReference>
<dbReference type="SMART" id="SM00388">
    <property type="entry name" value="HisKA"/>
    <property type="match status" value="1"/>
</dbReference>
<evidence type="ECO:0000256" key="10">
    <source>
        <dbReference type="ARBA" id="ARBA00022840"/>
    </source>
</evidence>
<evidence type="ECO:0000313" key="18">
    <source>
        <dbReference type="Proteomes" id="UP000663981"/>
    </source>
</evidence>
<keyword evidence="6" id="KW-0808">Transferase</keyword>
<keyword evidence="9 17" id="KW-0418">Kinase</keyword>
<feature type="domain" description="HAMP" evidence="16">
    <location>
        <begin position="180"/>
        <end position="232"/>
    </location>
</feature>
<evidence type="ECO:0000256" key="4">
    <source>
        <dbReference type="ARBA" id="ARBA00022475"/>
    </source>
</evidence>
<dbReference type="Gene3D" id="3.30.565.10">
    <property type="entry name" value="Histidine kinase-like ATPase, C-terminal domain"/>
    <property type="match status" value="1"/>
</dbReference>
<keyword evidence="5" id="KW-0597">Phosphoprotein</keyword>
<reference evidence="17 18" key="1">
    <citation type="submission" date="2021-03" db="EMBL/GenBank/DDBJ databases">
        <title>Whole genome sequence of Metabacillus bambusae BG109.</title>
        <authorList>
            <person name="Jeong J.W."/>
        </authorList>
    </citation>
    <scope>NUCLEOTIDE SEQUENCE [LARGE SCALE GENOMIC DNA]</scope>
    <source>
        <strain evidence="17 18">BG109</strain>
    </source>
</reference>
<dbReference type="EMBL" id="JAGDEL010000001">
    <property type="protein sequence ID" value="MBO1510247.1"/>
    <property type="molecule type" value="Genomic_DNA"/>
</dbReference>
<comment type="caution">
    <text evidence="17">The sequence shown here is derived from an EMBL/GenBank/DDBJ whole genome shotgun (WGS) entry which is preliminary data.</text>
</comment>
<accession>A0ABS3MW52</accession>
<evidence type="ECO:0000256" key="11">
    <source>
        <dbReference type="ARBA" id="ARBA00022989"/>
    </source>
</evidence>
<dbReference type="EC" id="2.7.13.3" evidence="3"/>
<keyword evidence="13 14" id="KW-0472">Membrane</keyword>
<evidence type="ECO:0000259" key="15">
    <source>
        <dbReference type="PROSITE" id="PS50109"/>
    </source>
</evidence>
<dbReference type="SUPFAM" id="SSF158472">
    <property type="entry name" value="HAMP domain-like"/>
    <property type="match status" value="1"/>
</dbReference>
<feature type="domain" description="Histidine kinase" evidence="15">
    <location>
        <begin position="247"/>
        <end position="446"/>
    </location>
</feature>
<dbReference type="SMART" id="SM00304">
    <property type="entry name" value="HAMP"/>
    <property type="match status" value="1"/>
</dbReference>
<dbReference type="PROSITE" id="PS50109">
    <property type="entry name" value="HIS_KIN"/>
    <property type="match status" value="1"/>
</dbReference>
<keyword evidence="12" id="KW-0902">Two-component regulatory system</keyword>
<dbReference type="Pfam" id="PF02518">
    <property type="entry name" value="HATPase_c"/>
    <property type="match status" value="1"/>
</dbReference>
<dbReference type="InterPro" id="IPR050398">
    <property type="entry name" value="HssS/ArlS-like"/>
</dbReference>
<keyword evidence="7 14" id="KW-0812">Transmembrane</keyword>
<sequence>MKLPSSLLTKYIILILCALLVWPLIPALYYFPTKFTHHKTLYDTKELEDKWKEEATNLNGATERMINQRLQAINKLYPSAELFWVNSSGETRFVQSRIPNIPEQWTYTEIVLFMENSHQDDSLKLISLIGNDPNQGFMAIQIPKTNLIQYSGPYKTDYLLSLVIILACTSLTLISLLFFLRIRKRLVQLQSAMTVTSDNEIPNEVIVQNEDEIGKLEHAFNKMITQLKASRNRERKEEILRRQLIANISHDLRTPLTIIRQHAYTIQKEPASEKAVLSIQVMITKLDDVGRLIENLLSYNLLMAGKVQMEIKSIDVVEEMRKAIAEWYSVFEEKDFEIDINLPDDSLIWKVDSIWLRSIFDNLFQNILRHAHVGKYVGVEIVERNGDTFLIIKDKGMGMDTKSPQKGAGIGLGIVAVVTGEMNLHWNVSSSSRGTCHLLGENLNKT</sequence>
<dbReference type="InterPro" id="IPR036890">
    <property type="entry name" value="HATPase_C_sf"/>
</dbReference>
<keyword evidence="10" id="KW-0067">ATP-binding</keyword>
<dbReference type="PANTHER" id="PTHR45528">
    <property type="entry name" value="SENSOR HISTIDINE KINASE CPXA"/>
    <property type="match status" value="1"/>
</dbReference>
<evidence type="ECO:0000313" key="17">
    <source>
        <dbReference type="EMBL" id="MBO1510247.1"/>
    </source>
</evidence>
<organism evidence="17 18">
    <name type="scientific">Metabacillus bambusae</name>
    <dbReference type="NCBI Taxonomy" id="2795218"/>
    <lineage>
        <taxon>Bacteria</taxon>
        <taxon>Bacillati</taxon>
        <taxon>Bacillota</taxon>
        <taxon>Bacilli</taxon>
        <taxon>Bacillales</taxon>
        <taxon>Bacillaceae</taxon>
        <taxon>Metabacillus</taxon>
    </lineage>
</organism>
<dbReference type="InterPro" id="IPR003660">
    <property type="entry name" value="HAMP_dom"/>
</dbReference>